<dbReference type="AlphaFoldDB" id="A0A2G9T6R2"/>
<evidence type="ECO:0000313" key="1">
    <source>
        <dbReference type="EMBL" id="PIO53637.1"/>
    </source>
</evidence>
<protein>
    <submittedName>
        <fullName evidence="1">Uncharacterized protein</fullName>
    </submittedName>
</protein>
<evidence type="ECO:0000313" key="2">
    <source>
        <dbReference type="Proteomes" id="UP000230423"/>
    </source>
</evidence>
<name>A0A2G9T6R2_TELCI</name>
<accession>A0A2G9T6R2</accession>
<feature type="non-terminal residue" evidence="1">
    <location>
        <position position="76"/>
    </location>
</feature>
<gene>
    <name evidence="1" type="ORF">TELCIR_25021</name>
</gene>
<dbReference type="EMBL" id="KZ409196">
    <property type="protein sequence ID" value="PIO53637.1"/>
    <property type="molecule type" value="Genomic_DNA"/>
</dbReference>
<sequence length="76" mass="8817">MTQAYSNDEEMARELQRQFDREYELSVILEQEKKGKAAATVTVTPDRYYPKTAQDSDLSSDDEDVRQFVTDSLYAK</sequence>
<proteinExistence type="predicted"/>
<dbReference type="OrthoDB" id="205248at2759"/>
<keyword evidence="2" id="KW-1185">Reference proteome</keyword>
<organism evidence="1 2">
    <name type="scientific">Teladorsagia circumcincta</name>
    <name type="common">Brown stomach worm</name>
    <name type="synonym">Ostertagia circumcincta</name>
    <dbReference type="NCBI Taxonomy" id="45464"/>
    <lineage>
        <taxon>Eukaryota</taxon>
        <taxon>Metazoa</taxon>
        <taxon>Ecdysozoa</taxon>
        <taxon>Nematoda</taxon>
        <taxon>Chromadorea</taxon>
        <taxon>Rhabditida</taxon>
        <taxon>Rhabditina</taxon>
        <taxon>Rhabditomorpha</taxon>
        <taxon>Strongyloidea</taxon>
        <taxon>Trichostrongylidae</taxon>
        <taxon>Teladorsagia</taxon>
    </lineage>
</organism>
<dbReference type="Proteomes" id="UP000230423">
    <property type="component" value="Unassembled WGS sequence"/>
</dbReference>
<reference evidence="1 2" key="1">
    <citation type="submission" date="2015-09" db="EMBL/GenBank/DDBJ databases">
        <title>Draft genome of the parasitic nematode Teladorsagia circumcincta isolate WARC Sus (inbred).</title>
        <authorList>
            <person name="Mitreva M."/>
        </authorList>
    </citation>
    <scope>NUCLEOTIDE SEQUENCE [LARGE SCALE GENOMIC DNA]</scope>
    <source>
        <strain evidence="1 2">S</strain>
    </source>
</reference>